<sequence length="107" mass="11421">MDDFIPPGSNEERPCWGRPEAYRSRVIRQGDVFFILIHEDPEACGSQFVGVDTGASYAVSLDGRILRRSAGAEPDAVQVPDPVDAGSLGLEGASKLEPHRPADGGTL</sequence>
<reference evidence="2 3" key="1">
    <citation type="submission" date="2020-02" db="EMBL/GenBank/DDBJ databases">
        <authorList>
            <person name="Babadi Z.K."/>
            <person name="Risdian C."/>
            <person name="Ebrahimipour G.H."/>
            <person name="Wink J."/>
        </authorList>
    </citation>
    <scope>NUCLEOTIDE SEQUENCE [LARGE SCALE GENOMIC DNA]</scope>
    <source>
        <strain evidence="2 3">ZKHCc1 1396</strain>
    </source>
</reference>
<feature type="region of interest" description="Disordered" evidence="1">
    <location>
        <begin position="71"/>
        <end position="107"/>
    </location>
</feature>
<feature type="compositionally biased region" description="Basic and acidic residues" evidence="1">
    <location>
        <begin position="94"/>
        <end position="107"/>
    </location>
</feature>
<evidence type="ECO:0000313" key="3">
    <source>
        <dbReference type="Proteomes" id="UP001516472"/>
    </source>
</evidence>
<dbReference type="Proteomes" id="UP001516472">
    <property type="component" value="Unassembled WGS sequence"/>
</dbReference>
<keyword evidence="3" id="KW-1185">Reference proteome</keyword>
<protein>
    <submittedName>
        <fullName evidence="2">Uncharacterized protein</fullName>
    </submittedName>
</protein>
<accession>A0ABR9PGV2</accession>
<proteinExistence type="predicted"/>
<dbReference type="RefSeq" id="WP_193346558.1">
    <property type="nucleotide sequence ID" value="NZ_CBCSIP010000028.1"/>
</dbReference>
<comment type="caution">
    <text evidence="2">The sequence shown here is derived from an EMBL/GenBank/DDBJ whole genome shotgun (WGS) entry which is preliminary data.</text>
</comment>
<organism evidence="2 3">
    <name type="scientific">Corallococcus soli</name>
    <dbReference type="NCBI Taxonomy" id="2710757"/>
    <lineage>
        <taxon>Bacteria</taxon>
        <taxon>Pseudomonadati</taxon>
        <taxon>Myxococcota</taxon>
        <taxon>Myxococcia</taxon>
        <taxon>Myxococcales</taxon>
        <taxon>Cystobacterineae</taxon>
        <taxon>Myxococcaceae</taxon>
        <taxon>Corallococcus</taxon>
    </lineage>
</organism>
<name>A0ABR9PGV2_9BACT</name>
<evidence type="ECO:0000313" key="2">
    <source>
        <dbReference type="EMBL" id="MBE4747146.1"/>
    </source>
</evidence>
<dbReference type="EMBL" id="JAAIYO010000001">
    <property type="protein sequence ID" value="MBE4747146.1"/>
    <property type="molecule type" value="Genomic_DNA"/>
</dbReference>
<evidence type="ECO:0000256" key="1">
    <source>
        <dbReference type="SAM" id="MobiDB-lite"/>
    </source>
</evidence>
<gene>
    <name evidence="2" type="ORF">G4177_03020</name>
</gene>